<dbReference type="AlphaFoldDB" id="A0A0L8VB63"/>
<evidence type="ECO:0000313" key="2">
    <source>
        <dbReference type="EMBL" id="KOH45691.1"/>
    </source>
</evidence>
<dbReference type="EMBL" id="LGIA01000079">
    <property type="protein sequence ID" value="KOH45691.1"/>
    <property type="molecule type" value="Genomic_DNA"/>
</dbReference>
<gene>
    <name evidence="2" type="ORF">NC99_15030</name>
</gene>
<keyword evidence="3" id="KW-1185">Reference proteome</keyword>
<evidence type="ECO:0000256" key="1">
    <source>
        <dbReference type="SAM" id="SignalP"/>
    </source>
</evidence>
<dbReference type="PATRIC" id="fig|1409788.3.peg.1538"/>
<organism evidence="2 3">
    <name type="scientific">Sunxiuqinia dokdonensis</name>
    <dbReference type="NCBI Taxonomy" id="1409788"/>
    <lineage>
        <taxon>Bacteria</taxon>
        <taxon>Pseudomonadati</taxon>
        <taxon>Bacteroidota</taxon>
        <taxon>Bacteroidia</taxon>
        <taxon>Marinilabiliales</taxon>
        <taxon>Prolixibacteraceae</taxon>
        <taxon>Sunxiuqinia</taxon>
    </lineage>
</organism>
<evidence type="ECO:0000313" key="3">
    <source>
        <dbReference type="Proteomes" id="UP000036958"/>
    </source>
</evidence>
<proteinExistence type="predicted"/>
<dbReference type="Proteomes" id="UP000036958">
    <property type="component" value="Unassembled WGS sequence"/>
</dbReference>
<keyword evidence="1" id="KW-0732">Signal</keyword>
<dbReference type="STRING" id="1409788.NC99_15030"/>
<feature type="chain" id="PRO_5005591323" evidence="1">
    <location>
        <begin position="28"/>
        <end position="396"/>
    </location>
</feature>
<accession>A0A0L8VB63</accession>
<dbReference type="OrthoDB" id="625456at2"/>
<name>A0A0L8VB63_9BACT</name>
<comment type="caution">
    <text evidence="2">The sequence shown here is derived from an EMBL/GenBank/DDBJ whole genome shotgun (WGS) entry which is preliminary data.</text>
</comment>
<dbReference type="SUPFAM" id="SSF56935">
    <property type="entry name" value="Porins"/>
    <property type="match status" value="1"/>
</dbReference>
<protein>
    <submittedName>
        <fullName evidence="2">Uncharacterized protein</fullName>
    </submittedName>
</protein>
<feature type="signal peptide" evidence="1">
    <location>
        <begin position="1"/>
        <end position="27"/>
    </location>
</feature>
<reference evidence="3" key="1">
    <citation type="submission" date="2015-07" db="EMBL/GenBank/DDBJ databases">
        <title>Genome sequencing of Sunxiuqinia dokdonensis strain SK.</title>
        <authorList>
            <person name="Ahn S."/>
            <person name="Kim B.-C."/>
        </authorList>
    </citation>
    <scope>NUCLEOTIDE SEQUENCE [LARGE SCALE GENOMIC DNA]</scope>
    <source>
        <strain evidence="3">SK</strain>
    </source>
</reference>
<sequence>MKNSLKTTIKRSALFVCLFTFSLSALAQEQENYFKVGGAVRFNMFSKSWVENKTQPEFTWDTWRLNVDGSAGGIDLSFEYRFYPTFGTHFIHHGYLGYEFNENLYMKLGVSQVPFGITKYASHSWWFQGQYYFGLEDDYDMGIKFDYTGIEKLDLSFAYYRQAEPEGPTAGGAVTYGASGPGRYSYDITPGVGKIGSSTVDAHIRELNQLNVRAAYHISEQVEVGLSGQVGGIYNSVLDEAETSTAFAAHLLADWGKGWNFKGTYINYNYQAKADNGQSLDIIQMGAYGSPYDVAAKANAYAVGIAKSFPVDFGPINSVQAYVDYTFVDKVNDDYADMHHLIPGILISAGPVYTYIDYAMGKNQPWLSATFGEGLGVGDNDADWMKRFNINIGYYF</sequence>
<dbReference type="RefSeq" id="WP_053181315.1">
    <property type="nucleotide sequence ID" value="NZ_LGIA01000079.1"/>
</dbReference>